<evidence type="ECO:0000313" key="3">
    <source>
        <dbReference type="Proteomes" id="UP000199520"/>
    </source>
</evidence>
<feature type="domain" description="HTH cro/C1-type" evidence="1">
    <location>
        <begin position="17"/>
        <end position="70"/>
    </location>
</feature>
<dbReference type="CDD" id="cd00093">
    <property type="entry name" value="HTH_XRE"/>
    <property type="match status" value="1"/>
</dbReference>
<dbReference type="PROSITE" id="PS50943">
    <property type="entry name" value="HTH_CROC1"/>
    <property type="match status" value="1"/>
</dbReference>
<dbReference type="GO" id="GO:0003677">
    <property type="term" value="F:DNA binding"/>
    <property type="evidence" value="ECO:0007669"/>
    <property type="project" value="InterPro"/>
</dbReference>
<dbReference type="Pfam" id="PF01381">
    <property type="entry name" value="HTH_3"/>
    <property type="match status" value="1"/>
</dbReference>
<dbReference type="SMART" id="SM00530">
    <property type="entry name" value="HTH_XRE"/>
    <property type="match status" value="1"/>
</dbReference>
<gene>
    <name evidence="2" type="ORF">SAMN04490355_101265</name>
</gene>
<protein>
    <submittedName>
        <fullName evidence="2">Helix-turn-helix</fullName>
    </submittedName>
</protein>
<dbReference type="InterPro" id="IPR001387">
    <property type="entry name" value="Cro/C1-type_HTH"/>
</dbReference>
<dbReference type="SUPFAM" id="SSF47413">
    <property type="entry name" value="lambda repressor-like DNA-binding domains"/>
    <property type="match status" value="1"/>
</dbReference>
<evidence type="ECO:0000259" key="1">
    <source>
        <dbReference type="PROSITE" id="PS50943"/>
    </source>
</evidence>
<dbReference type="RefSeq" id="WP_090935176.1">
    <property type="nucleotide sequence ID" value="NZ_FOTS01000012.1"/>
</dbReference>
<accession>A0A1I4JH92</accession>
<sequence>MDTGNKMKDFGTRLAWLRAKRGISQVEFAKLIGKSQGSVAYYEKGAGKVMPDDTTLAKMAAALETKVGSLMGVNDFIIDRFDDVVAQWLMNPESTSYVKEAFVKWATDKAK</sequence>
<dbReference type="AlphaFoldDB" id="A0A1I4JH92"/>
<dbReference type="OrthoDB" id="8115576at2"/>
<dbReference type="Proteomes" id="UP000199520">
    <property type="component" value="Unassembled WGS sequence"/>
</dbReference>
<dbReference type="Gene3D" id="1.10.260.40">
    <property type="entry name" value="lambda repressor-like DNA-binding domains"/>
    <property type="match status" value="1"/>
</dbReference>
<name>A0A1I4JH92_9FIRM</name>
<dbReference type="STRING" id="1123291.SAMN04490355_101265"/>
<keyword evidence="3" id="KW-1185">Reference proteome</keyword>
<evidence type="ECO:0000313" key="2">
    <source>
        <dbReference type="EMBL" id="SFL65563.1"/>
    </source>
</evidence>
<dbReference type="InterPro" id="IPR010982">
    <property type="entry name" value="Lambda_DNA-bd_dom_sf"/>
</dbReference>
<dbReference type="EMBL" id="FOTS01000012">
    <property type="protein sequence ID" value="SFL65563.1"/>
    <property type="molecule type" value="Genomic_DNA"/>
</dbReference>
<reference evidence="3" key="1">
    <citation type="submission" date="2016-10" db="EMBL/GenBank/DDBJ databases">
        <authorList>
            <person name="Varghese N."/>
            <person name="Submissions S."/>
        </authorList>
    </citation>
    <scope>NUCLEOTIDE SEQUENCE [LARGE SCALE GENOMIC DNA]</scope>
    <source>
        <strain evidence="3">DSM 13327</strain>
    </source>
</reference>
<organism evidence="2 3">
    <name type="scientific">Pelosinus propionicus DSM 13327</name>
    <dbReference type="NCBI Taxonomy" id="1123291"/>
    <lineage>
        <taxon>Bacteria</taxon>
        <taxon>Bacillati</taxon>
        <taxon>Bacillota</taxon>
        <taxon>Negativicutes</taxon>
        <taxon>Selenomonadales</taxon>
        <taxon>Sporomusaceae</taxon>
        <taxon>Pelosinus</taxon>
    </lineage>
</organism>
<proteinExistence type="predicted"/>